<evidence type="ECO:0008006" key="4">
    <source>
        <dbReference type="Google" id="ProtNLM"/>
    </source>
</evidence>
<reference evidence="2 3" key="1">
    <citation type="submission" date="2018-10" db="EMBL/GenBank/DDBJ databases">
        <title>A high-quality apple genome assembly.</title>
        <authorList>
            <person name="Hu J."/>
        </authorList>
    </citation>
    <scope>NUCLEOTIDE SEQUENCE [LARGE SCALE GENOMIC DNA]</scope>
    <source>
        <strain evidence="3">cv. HFTH1</strain>
        <tissue evidence="2">Young leaf</tissue>
    </source>
</reference>
<sequence length="187" mass="21087">MKSLAREANFVADAIAHVGLFIDNPHLWDFCLPHEALTVLRLDTWASGCARDGTERDGTGRDGTERNGDYKFLSSAPTWKSGSGSISLPLVNLRFNYFFQIFSWKESEVDPNHLNQDHNPLPGIAHLLATSDDELSFESGRVPDQIHLAYMDGDDEMREEEGYGRDKGRREGGYGREREVDNVINEK</sequence>
<dbReference type="AlphaFoldDB" id="A0A498K238"/>
<proteinExistence type="predicted"/>
<gene>
    <name evidence="2" type="ORF">DVH24_014865</name>
</gene>
<protein>
    <recommendedName>
        <fullName evidence="4">RNase H type-1 domain-containing protein</fullName>
    </recommendedName>
</protein>
<feature type="region of interest" description="Disordered" evidence="1">
    <location>
        <begin position="150"/>
        <end position="187"/>
    </location>
</feature>
<keyword evidence="3" id="KW-1185">Reference proteome</keyword>
<feature type="compositionally biased region" description="Basic and acidic residues" evidence="1">
    <location>
        <begin position="160"/>
        <end position="187"/>
    </location>
</feature>
<organism evidence="2 3">
    <name type="scientific">Malus domestica</name>
    <name type="common">Apple</name>
    <name type="synonym">Pyrus malus</name>
    <dbReference type="NCBI Taxonomy" id="3750"/>
    <lineage>
        <taxon>Eukaryota</taxon>
        <taxon>Viridiplantae</taxon>
        <taxon>Streptophyta</taxon>
        <taxon>Embryophyta</taxon>
        <taxon>Tracheophyta</taxon>
        <taxon>Spermatophyta</taxon>
        <taxon>Magnoliopsida</taxon>
        <taxon>eudicotyledons</taxon>
        <taxon>Gunneridae</taxon>
        <taxon>Pentapetalae</taxon>
        <taxon>rosids</taxon>
        <taxon>fabids</taxon>
        <taxon>Rosales</taxon>
        <taxon>Rosaceae</taxon>
        <taxon>Amygdaloideae</taxon>
        <taxon>Maleae</taxon>
        <taxon>Malus</taxon>
    </lineage>
</organism>
<name>A0A498K238_MALDO</name>
<evidence type="ECO:0000256" key="1">
    <source>
        <dbReference type="SAM" id="MobiDB-lite"/>
    </source>
</evidence>
<dbReference type="EMBL" id="RDQH01000330">
    <property type="protein sequence ID" value="RXI01516.1"/>
    <property type="molecule type" value="Genomic_DNA"/>
</dbReference>
<evidence type="ECO:0000313" key="2">
    <source>
        <dbReference type="EMBL" id="RXI01516.1"/>
    </source>
</evidence>
<evidence type="ECO:0000313" key="3">
    <source>
        <dbReference type="Proteomes" id="UP000290289"/>
    </source>
</evidence>
<dbReference type="Proteomes" id="UP000290289">
    <property type="component" value="Chromosome 4"/>
</dbReference>
<accession>A0A498K238</accession>
<comment type="caution">
    <text evidence="2">The sequence shown here is derived from an EMBL/GenBank/DDBJ whole genome shotgun (WGS) entry which is preliminary data.</text>
</comment>